<accession>A0ABD1U6S2</accession>
<gene>
    <name evidence="1" type="ORF">Fot_24386</name>
</gene>
<evidence type="ECO:0000313" key="2">
    <source>
        <dbReference type="Proteomes" id="UP001604277"/>
    </source>
</evidence>
<dbReference type="Proteomes" id="UP001604277">
    <property type="component" value="Unassembled WGS sequence"/>
</dbReference>
<reference evidence="2" key="1">
    <citation type="submission" date="2024-07" db="EMBL/GenBank/DDBJ databases">
        <title>Two chromosome-level genome assemblies of Korean endemic species Abeliophyllum distichum and Forsythia ovata (Oleaceae).</title>
        <authorList>
            <person name="Jang H."/>
        </authorList>
    </citation>
    <scope>NUCLEOTIDE SEQUENCE [LARGE SCALE GENOMIC DNA]</scope>
</reference>
<protein>
    <submittedName>
        <fullName evidence="1">Uncharacterized protein</fullName>
    </submittedName>
</protein>
<proteinExistence type="predicted"/>
<sequence length="103" mass="10955">MDMAQKQSCPMPMPWPKVREMHEVMRTFGETELSDGVIGGSRRASRGSIGTGESIEIHMIYIDVGDAGNRSGYELLGIGVIGGIRKAGRSGTTAGGDIDIQMA</sequence>
<dbReference type="EMBL" id="JBFOLJ010000007">
    <property type="protein sequence ID" value="KAL2520463.1"/>
    <property type="molecule type" value="Genomic_DNA"/>
</dbReference>
<name>A0ABD1U6S2_9LAMI</name>
<comment type="caution">
    <text evidence="1">The sequence shown here is derived from an EMBL/GenBank/DDBJ whole genome shotgun (WGS) entry which is preliminary data.</text>
</comment>
<evidence type="ECO:0000313" key="1">
    <source>
        <dbReference type="EMBL" id="KAL2520463.1"/>
    </source>
</evidence>
<dbReference type="AlphaFoldDB" id="A0ABD1U6S2"/>
<organism evidence="1 2">
    <name type="scientific">Forsythia ovata</name>
    <dbReference type="NCBI Taxonomy" id="205694"/>
    <lineage>
        <taxon>Eukaryota</taxon>
        <taxon>Viridiplantae</taxon>
        <taxon>Streptophyta</taxon>
        <taxon>Embryophyta</taxon>
        <taxon>Tracheophyta</taxon>
        <taxon>Spermatophyta</taxon>
        <taxon>Magnoliopsida</taxon>
        <taxon>eudicotyledons</taxon>
        <taxon>Gunneridae</taxon>
        <taxon>Pentapetalae</taxon>
        <taxon>asterids</taxon>
        <taxon>lamiids</taxon>
        <taxon>Lamiales</taxon>
        <taxon>Oleaceae</taxon>
        <taxon>Forsythieae</taxon>
        <taxon>Forsythia</taxon>
    </lineage>
</organism>
<keyword evidence="2" id="KW-1185">Reference proteome</keyword>